<dbReference type="RefSeq" id="WP_235706294.1">
    <property type="nucleotide sequence ID" value="NZ_JAKGBZ010000136.1"/>
</dbReference>
<evidence type="ECO:0000259" key="2">
    <source>
        <dbReference type="Pfam" id="PF01609"/>
    </source>
</evidence>
<comment type="caution">
    <text evidence="3">The sequence shown here is derived from an EMBL/GenBank/DDBJ whole genome shotgun (WGS) entry which is preliminary data.</text>
</comment>
<proteinExistence type="predicted"/>
<dbReference type="Pfam" id="PF01609">
    <property type="entry name" value="DDE_Tnp_1"/>
    <property type="match status" value="1"/>
</dbReference>
<gene>
    <name evidence="3" type="ORF">L2A60_20320</name>
</gene>
<reference evidence="3 4" key="1">
    <citation type="submission" date="2022-01" db="EMBL/GenBank/DDBJ databases">
        <authorList>
            <person name="Won M."/>
            <person name="Kim S.-J."/>
            <person name="Kwon S.-W."/>
        </authorList>
    </citation>
    <scope>NUCLEOTIDE SEQUENCE [LARGE SCALE GENOMIC DNA]</scope>
    <source>
        <strain evidence="3 4">KCTC 23505</strain>
    </source>
</reference>
<dbReference type="EMBL" id="JAKGBZ010000136">
    <property type="protein sequence ID" value="MCF3948986.1"/>
    <property type="molecule type" value="Genomic_DNA"/>
</dbReference>
<name>A0ABS9E4X9_9PROT</name>
<dbReference type="PANTHER" id="PTHR34614:SF2">
    <property type="entry name" value="TRANSPOSASE IS4-LIKE DOMAIN-CONTAINING PROTEIN"/>
    <property type="match status" value="1"/>
</dbReference>
<feature type="domain" description="Transposase IS4-like" evidence="2">
    <location>
        <begin position="210"/>
        <end position="361"/>
    </location>
</feature>
<evidence type="ECO:0000256" key="1">
    <source>
        <dbReference type="SAM" id="MobiDB-lite"/>
    </source>
</evidence>
<dbReference type="InterPro" id="IPR047654">
    <property type="entry name" value="IS1634_transpos"/>
</dbReference>
<dbReference type="Proteomes" id="UP001521209">
    <property type="component" value="Unassembled WGS sequence"/>
</dbReference>
<dbReference type="NCBIfam" id="NF033559">
    <property type="entry name" value="transpos_IS1634"/>
    <property type="match status" value="1"/>
</dbReference>
<evidence type="ECO:0000313" key="4">
    <source>
        <dbReference type="Proteomes" id="UP001521209"/>
    </source>
</evidence>
<feature type="region of interest" description="Disordered" evidence="1">
    <location>
        <begin position="375"/>
        <end position="407"/>
    </location>
</feature>
<keyword evidence="4" id="KW-1185">Reference proteome</keyword>
<sequence length="407" mass="45143">MFIDVVPHGRSASAVLLRESFREGRKVHKRTIANLSQMPPELIDGLRALLAGGTVVGGPDQALEIRRSLPHGHVAAVLRMMRKLEIPRLLGRTVSRERDLALALIASRVISPGSKLSTLRGLNLETATSSLGQVLGLGAIEEREIYAALDWLGAQQGRIERQFAKRHLRESTLVLYDVSSSYLEGRCCELARHGYGRDHRPDRLQIVYGLLCDREGRPIAVEVFEGNTADPGTIAAQVEKLKRRFHLNHVVLVGDRGMITTARIREAIKPAGLDWISCLRAVQIQDLAEGPLQMSLFDERDIAAITSPDYPGERLIACRNAALAGERRRKREALLTATERELTRIVAATTRKRAPLRGEAEIGLAVGAVKDGQAFRSHHHHGSLQLPAQRSRYRPRGGARWDLRHPD</sequence>
<accession>A0ABS9E4X9</accession>
<evidence type="ECO:0000313" key="3">
    <source>
        <dbReference type="EMBL" id="MCF3948986.1"/>
    </source>
</evidence>
<dbReference type="PANTHER" id="PTHR34614">
    <property type="match status" value="1"/>
</dbReference>
<organism evidence="3 4">
    <name type="scientific">Acidiphilium iwatense</name>
    <dbReference type="NCBI Taxonomy" id="768198"/>
    <lineage>
        <taxon>Bacteria</taxon>
        <taxon>Pseudomonadati</taxon>
        <taxon>Pseudomonadota</taxon>
        <taxon>Alphaproteobacteria</taxon>
        <taxon>Acetobacterales</taxon>
        <taxon>Acidocellaceae</taxon>
        <taxon>Acidiphilium</taxon>
    </lineage>
</organism>
<dbReference type="InterPro" id="IPR002559">
    <property type="entry name" value="Transposase_11"/>
</dbReference>
<protein>
    <submittedName>
        <fullName evidence="3">IS1634 family transposase</fullName>
    </submittedName>
</protein>